<comment type="pathway">
    <text evidence="1">Lipid metabolism.</text>
</comment>
<evidence type="ECO:0000256" key="8">
    <source>
        <dbReference type="ARBA" id="ARBA00023098"/>
    </source>
</evidence>
<dbReference type="GO" id="GO:0005524">
    <property type="term" value="F:ATP binding"/>
    <property type="evidence" value="ECO:0007669"/>
    <property type="project" value="UniProtKB-KW"/>
</dbReference>
<feature type="compositionally biased region" description="Pro residues" evidence="18">
    <location>
        <begin position="52"/>
        <end position="79"/>
    </location>
</feature>
<feature type="region of interest" description="Disordered" evidence="18">
    <location>
        <begin position="22"/>
        <end position="85"/>
    </location>
</feature>
<evidence type="ECO:0000313" key="20">
    <source>
        <dbReference type="Proteomes" id="UP000472241"/>
    </source>
</evidence>
<dbReference type="SUPFAM" id="SSF101447">
    <property type="entry name" value="Formin homology 2 domain (FH2 domain)"/>
    <property type="match status" value="1"/>
</dbReference>
<keyword evidence="6" id="KW-0067">ATP-binding</keyword>
<reference evidence="19" key="1">
    <citation type="submission" date="2025-08" db="UniProtKB">
        <authorList>
            <consortium name="Ensembl"/>
        </authorList>
    </citation>
    <scope>IDENTIFICATION</scope>
</reference>
<dbReference type="EC" id="2.7.1.82" evidence="13"/>
<dbReference type="RefSeq" id="XP_030186606.1">
    <property type="nucleotide sequence ID" value="XM_030330746.1"/>
</dbReference>
<keyword evidence="7" id="KW-0007">Acetylation</keyword>
<dbReference type="AlphaFoldDB" id="A0A667IFJ8"/>
<keyword evidence="2" id="KW-0444">Lipid biosynthesis</keyword>
<evidence type="ECO:0000256" key="9">
    <source>
        <dbReference type="ARBA" id="ARBA00023209"/>
    </source>
</evidence>
<evidence type="ECO:0000256" key="1">
    <source>
        <dbReference type="ARBA" id="ARBA00005189"/>
    </source>
</evidence>
<evidence type="ECO:0000256" key="10">
    <source>
        <dbReference type="ARBA" id="ARBA00023264"/>
    </source>
</evidence>
<evidence type="ECO:0000256" key="7">
    <source>
        <dbReference type="ARBA" id="ARBA00022990"/>
    </source>
</evidence>
<dbReference type="CTD" id="1119"/>
<comment type="catalytic activity">
    <reaction evidence="15">
        <text>choline + ATP = phosphocholine + ADP + H(+)</text>
        <dbReference type="Rhea" id="RHEA:12837"/>
        <dbReference type="ChEBI" id="CHEBI:15354"/>
        <dbReference type="ChEBI" id="CHEBI:15378"/>
        <dbReference type="ChEBI" id="CHEBI:30616"/>
        <dbReference type="ChEBI" id="CHEBI:295975"/>
        <dbReference type="ChEBI" id="CHEBI:456216"/>
        <dbReference type="EC" id="2.7.1.32"/>
    </reaction>
    <physiologicalReaction direction="left-to-right" evidence="15">
        <dbReference type="Rhea" id="RHEA:12838"/>
    </physiologicalReaction>
</comment>
<dbReference type="GO" id="GO:0005737">
    <property type="term" value="C:cytoplasm"/>
    <property type="evidence" value="ECO:0007669"/>
    <property type="project" value="TreeGrafter"/>
</dbReference>
<dbReference type="Gene3D" id="3.30.200.20">
    <property type="entry name" value="Phosphorylase Kinase, domain 1"/>
    <property type="match status" value="1"/>
</dbReference>
<evidence type="ECO:0000256" key="17">
    <source>
        <dbReference type="ARBA" id="ARBA00081737"/>
    </source>
</evidence>
<evidence type="ECO:0000256" key="11">
    <source>
        <dbReference type="ARBA" id="ARBA00037883"/>
    </source>
</evidence>
<evidence type="ECO:0000313" key="19">
    <source>
        <dbReference type="Ensembl" id="ENSLCNP00005022252.1"/>
    </source>
</evidence>
<dbReference type="CDD" id="cd05156">
    <property type="entry name" value="ChoK_euk"/>
    <property type="match status" value="1"/>
</dbReference>
<name>A0A667IFJ8_LYNCA</name>
<keyword evidence="3" id="KW-0808">Transferase</keyword>
<dbReference type="FunFam" id="3.90.1200.10:FF:000005">
    <property type="entry name" value="Choline kinase alpha"/>
    <property type="match status" value="1"/>
</dbReference>
<dbReference type="Ensembl" id="ENSLCNT00005024893.1">
    <property type="protein sequence ID" value="ENSLCNP00005022252.1"/>
    <property type="gene ID" value="ENSLCNG00005014482.1"/>
</dbReference>
<dbReference type="EC" id="2.7.1.32" evidence="16"/>
<comment type="similarity">
    <text evidence="12">Belongs to the choline/ethanolamine kinase family.</text>
</comment>
<organism evidence="19 20">
    <name type="scientific">Lynx canadensis</name>
    <name type="common">Canada lynx</name>
    <name type="synonym">Felis canadensis</name>
    <dbReference type="NCBI Taxonomy" id="61383"/>
    <lineage>
        <taxon>Eukaryota</taxon>
        <taxon>Metazoa</taxon>
        <taxon>Chordata</taxon>
        <taxon>Craniata</taxon>
        <taxon>Vertebrata</taxon>
        <taxon>Euteleostomi</taxon>
        <taxon>Mammalia</taxon>
        <taxon>Eutheria</taxon>
        <taxon>Laurasiatheria</taxon>
        <taxon>Carnivora</taxon>
        <taxon>Feliformia</taxon>
        <taxon>Felidae</taxon>
        <taxon>Felinae</taxon>
        <taxon>Lynx</taxon>
    </lineage>
</organism>
<dbReference type="Gene3D" id="3.90.1200.10">
    <property type="match status" value="1"/>
</dbReference>
<dbReference type="GeneID" id="115524447"/>
<keyword evidence="10" id="KW-1208">Phospholipid metabolism</keyword>
<dbReference type="Proteomes" id="UP000472241">
    <property type="component" value="Unplaced"/>
</dbReference>
<dbReference type="PANTHER" id="PTHR22603:SF36">
    <property type="entry name" value="CHOLINE KINASE ALPHA"/>
    <property type="match status" value="1"/>
</dbReference>
<evidence type="ECO:0000256" key="5">
    <source>
        <dbReference type="ARBA" id="ARBA00022777"/>
    </source>
</evidence>
<dbReference type="PANTHER" id="PTHR22603">
    <property type="entry name" value="CHOLINE/ETHANOALAMINE KINASE"/>
    <property type="match status" value="1"/>
</dbReference>
<proteinExistence type="inferred from homology"/>
<keyword evidence="5" id="KW-0418">Kinase</keyword>
<keyword evidence="20" id="KW-1185">Reference proteome</keyword>
<evidence type="ECO:0000256" key="15">
    <source>
        <dbReference type="ARBA" id="ARBA00052454"/>
    </source>
</evidence>
<keyword evidence="8" id="KW-0443">Lipid metabolism</keyword>
<dbReference type="InterPro" id="IPR011009">
    <property type="entry name" value="Kinase-like_dom_sf"/>
</dbReference>
<dbReference type="SUPFAM" id="SSF56112">
    <property type="entry name" value="Protein kinase-like (PK-like)"/>
    <property type="match status" value="1"/>
</dbReference>
<evidence type="ECO:0000256" key="13">
    <source>
        <dbReference type="ARBA" id="ARBA00038874"/>
    </source>
</evidence>
<evidence type="ECO:0000256" key="6">
    <source>
        <dbReference type="ARBA" id="ARBA00022840"/>
    </source>
</evidence>
<gene>
    <name evidence="19" type="primary">CHKA</name>
</gene>
<evidence type="ECO:0000256" key="3">
    <source>
        <dbReference type="ARBA" id="ARBA00022679"/>
    </source>
</evidence>
<evidence type="ECO:0000256" key="18">
    <source>
        <dbReference type="SAM" id="MobiDB-lite"/>
    </source>
</evidence>
<dbReference type="GO" id="GO:0004103">
    <property type="term" value="F:choline kinase activity"/>
    <property type="evidence" value="ECO:0007669"/>
    <property type="project" value="UniProtKB-EC"/>
</dbReference>
<comment type="pathway">
    <text evidence="11">Phospholipid metabolism; phosphatidylethanolamine biosynthesis; phosphatidylethanolamine from ethanolamine: step 1/3.</text>
</comment>
<protein>
    <recommendedName>
        <fullName evidence="17">Ethanolamine kinase</fullName>
        <ecNumber evidence="16">2.7.1.32</ecNumber>
        <ecNumber evidence="13">2.7.1.82</ecNumber>
    </recommendedName>
</protein>
<evidence type="ECO:0000256" key="4">
    <source>
        <dbReference type="ARBA" id="ARBA00022741"/>
    </source>
</evidence>
<dbReference type="Pfam" id="PF01633">
    <property type="entry name" value="Choline_kinase"/>
    <property type="match status" value="1"/>
</dbReference>
<comment type="catalytic activity">
    <reaction evidence="14">
        <text>ethanolamine + ATP = phosphoethanolamine + ADP + H(+)</text>
        <dbReference type="Rhea" id="RHEA:13069"/>
        <dbReference type="ChEBI" id="CHEBI:15378"/>
        <dbReference type="ChEBI" id="CHEBI:30616"/>
        <dbReference type="ChEBI" id="CHEBI:57603"/>
        <dbReference type="ChEBI" id="CHEBI:58190"/>
        <dbReference type="ChEBI" id="CHEBI:456216"/>
        <dbReference type="EC" id="2.7.1.82"/>
    </reaction>
    <physiologicalReaction direction="left-to-right" evidence="14">
        <dbReference type="Rhea" id="RHEA:13070"/>
    </physiologicalReaction>
</comment>
<evidence type="ECO:0000256" key="2">
    <source>
        <dbReference type="ARBA" id="ARBA00022516"/>
    </source>
</evidence>
<keyword evidence="4" id="KW-0547">Nucleotide-binding</keyword>
<accession>A0A667IFJ8</accession>
<dbReference type="GO" id="GO:0006646">
    <property type="term" value="P:phosphatidylethanolamine biosynthetic process"/>
    <property type="evidence" value="ECO:0007669"/>
    <property type="project" value="TreeGrafter"/>
</dbReference>
<sequence length="438" mass="49878">MKTKFCNGGEAEPSPLGLLLSCGGGGSAAPAPGVGQQRDAASDLEPKQLGGPQPPLALPPPPPPPLPLPPPPPPPPPADEQPEPRTRRRAYLWCKEFLPGAWRGLREDQFHISVIRGGLSNMLFQCSLPDTVATIGDEPRKVLLRLYGAILKMGAEAMVLESVMFAILAERSLGPKLYGIFPQGRLEQFIPSRRLDTEELSLPDISAEIAEKMATFHGMKMPFNKEPKWLFGTMEKYLNQVLRVKFAGEPRVKQLHRLLRHNLPLELENLRSLLESTPSPVVFCHNDCQEGNILMLEGRENSEKQKLMLIDFEYSSYNYRGFDIGNHFCEWMYDYNYEKYPFFRANILKYPTKKQQLHFISNYLAAFQNEFENLSNEEKCIIEEEMLLEVNRFALASHFFWGLWSIVQAKISSIEFGYMDYAQARFDAYFDQKRKLGV</sequence>
<keyword evidence="9" id="KW-0594">Phospholipid biosynthesis</keyword>
<evidence type="ECO:0000256" key="14">
    <source>
        <dbReference type="ARBA" id="ARBA00050770"/>
    </source>
</evidence>
<reference evidence="19" key="2">
    <citation type="submission" date="2025-09" db="UniProtKB">
        <authorList>
            <consortium name="Ensembl"/>
        </authorList>
    </citation>
    <scope>IDENTIFICATION</scope>
</reference>
<dbReference type="GO" id="GO:0004305">
    <property type="term" value="F:ethanolamine kinase activity"/>
    <property type="evidence" value="ECO:0007669"/>
    <property type="project" value="UniProtKB-EC"/>
</dbReference>
<evidence type="ECO:0000256" key="16">
    <source>
        <dbReference type="ARBA" id="ARBA00066350"/>
    </source>
</evidence>
<evidence type="ECO:0000256" key="12">
    <source>
        <dbReference type="ARBA" id="ARBA00038211"/>
    </source>
</evidence>